<dbReference type="InterPro" id="IPR012337">
    <property type="entry name" value="RNaseH-like_sf"/>
</dbReference>
<dbReference type="FunFam" id="3.10.10.10:FF:000003">
    <property type="entry name" value="Retrovirus-related Pol polyprotein from transposon 297-like Protein"/>
    <property type="match status" value="1"/>
</dbReference>
<dbReference type="InterPro" id="IPR001584">
    <property type="entry name" value="Integrase_cat-core"/>
</dbReference>
<sequence length="786" mass="91305">MEGVNKPTTLKIKGNINVSWTKWYQSFETYLSAADLDEAPDKRKIALLINLIGEDGLEIFNNFTWADADDKKKFNLVVKKFEEYCSPIKNVIIERFNFNSVVQRDGETFESFLTELRNKASTCEFGILIEGLIRDRIVFGIQDKNLQKRLLREPNLSLKDCIEYCLTAEHSERQVKRLQNTSSQVETIKKVPEKREQNLIMCTRCNRKHEAKKCPAFGKNCLSCGMNHFSVACRKKNTRKGENASNENKKNTKRVQEVDTEDTEEEVKYVIFEYEHHIELDETVAPVVHPPRRVPHSLHPRLKKTLDVLEKQNIIAKVDHPTDWVNSLVIVEKKNGDLRLCLDPKHLNKAIKREHFMIPTAQDIVSRLSAGKHMHIADTLSRGYIKSKEDSDSEIDYAVHSIRKNLAMSDVRKEAVGKASEKDMALSYIIKAYQEGWPEDKSKVPDYALPYWKLRHDILVDENLVFMNHRLIIPPEHREEILEQLHKGHQELVKLEGKTAQDIIIKLEEIFSRHGTPEEFISDNMPFNSYEFRKFSKNWDITLSTSSPRYPQSNGMAERAVQISKNILRKAYEEKSSIYPHLLAYRNTKIKSMKFSPAQAMLNRTLREKLPIMTKELLPKIQDKIKESKEQQHKNMKYYFDRSAKTLPELTRDQPVLVRQDREWIKGKVLHAHLKPRSYIVETESNVLRRNRKDLRSTLIPPVPYNPDPFDIPSTSSSNEWYGCLLLSARTLCTELLDKPISRETPGVSFLKDIQCGFLVFDSPYISWSNFSSNWLHLTCFSTPSD</sequence>
<reference evidence="3" key="1">
    <citation type="journal article" date="2020" name="J Insects Food Feed">
        <title>The yellow mealworm (Tenebrio molitor) genome: a resource for the emerging insects as food and feed industry.</title>
        <authorList>
            <person name="Eriksson T."/>
            <person name="Andere A."/>
            <person name="Kelstrup H."/>
            <person name="Emery V."/>
            <person name="Picard C."/>
        </authorList>
    </citation>
    <scope>NUCLEOTIDE SEQUENCE</scope>
    <source>
        <strain evidence="3">Stoneville</strain>
        <tissue evidence="3">Whole head</tissue>
    </source>
</reference>
<dbReference type="Proteomes" id="UP000719412">
    <property type="component" value="Unassembled WGS sequence"/>
</dbReference>
<dbReference type="PANTHER" id="PTHR37984">
    <property type="entry name" value="PROTEIN CBG26694"/>
    <property type="match status" value="1"/>
</dbReference>
<organism evidence="3 4">
    <name type="scientific">Tenebrio molitor</name>
    <name type="common">Yellow mealworm beetle</name>
    <dbReference type="NCBI Taxonomy" id="7067"/>
    <lineage>
        <taxon>Eukaryota</taxon>
        <taxon>Metazoa</taxon>
        <taxon>Ecdysozoa</taxon>
        <taxon>Arthropoda</taxon>
        <taxon>Hexapoda</taxon>
        <taxon>Insecta</taxon>
        <taxon>Pterygota</taxon>
        <taxon>Neoptera</taxon>
        <taxon>Endopterygota</taxon>
        <taxon>Coleoptera</taxon>
        <taxon>Polyphaga</taxon>
        <taxon>Cucujiformia</taxon>
        <taxon>Tenebrionidae</taxon>
        <taxon>Tenebrio</taxon>
    </lineage>
</organism>
<dbReference type="PROSITE" id="PS50994">
    <property type="entry name" value="INTEGRASE"/>
    <property type="match status" value="1"/>
</dbReference>
<dbReference type="Gene3D" id="3.10.10.10">
    <property type="entry name" value="HIV Type 1 Reverse Transcriptase, subunit A, domain 1"/>
    <property type="match status" value="1"/>
</dbReference>
<evidence type="ECO:0000313" key="3">
    <source>
        <dbReference type="EMBL" id="KAH0808680.1"/>
    </source>
</evidence>
<feature type="region of interest" description="Disordered" evidence="1">
    <location>
        <begin position="237"/>
        <end position="261"/>
    </location>
</feature>
<feature type="domain" description="Integrase catalytic" evidence="2">
    <location>
        <begin position="446"/>
        <end position="623"/>
    </location>
</feature>
<dbReference type="GO" id="GO:0042575">
    <property type="term" value="C:DNA polymerase complex"/>
    <property type="evidence" value="ECO:0007669"/>
    <property type="project" value="UniProtKB-ARBA"/>
</dbReference>
<keyword evidence="4" id="KW-1185">Reference proteome</keyword>
<gene>
    <name evidence="3" type="ORF">GEV33_014111</name>
</gene>
<protein>
    <recommendedName>
        <fullName evidence="2">Integrase catalytic domain-containing protein</fullName>
    </recommendedName>
</protein>
<dbReference type="GO" id="GO:0003676">
    <property type="term" value="F:nucleic acid binding"/>
    <property type="evidence" value="ECO:0007669"/>
    <property type="project" value="InterPro"/>
</dbReference>
<accession>A0A8J6H5W3</accession>
<reference evidence="3" key="2">
    <citation type="submission" date="2021-08" db="EMBL/GenBank/DDBJ databases">
        <authorList>
            <person name="Eriksson T."/>
        </authorList>
    </citation>
    <scope>NUCLEOTIDE SEQUENCE</scope>
    <source>
        <strain evidence="3">Stoneville</strain>
        <tissue evidence="3">Whole head</tissue>
    </source>
</reference>
<dbReference type="GO" id="GO:0015074">
    <property type="term" value="P:DNA integration"/>
    <property type="evidence" value="ECO:0007669"/>
    <property type="project" value="InterPro"/>
</dbReference>
<evidence type="ECO:0000259" key="2">
    <source>
        <dbReference type="PROSITE" id="PS50994"/>
    </source>
</evidence>
<evidence type="ECO:0000256" key="1">
    <source>
        <dbReference type="SAM" id="MobiDB-lite"/>
    </source>
</evidence>
<dbReference type="SUPFAM" id="SSF56672">
    <property type="entry name" value="DNA/RNA polymerases"/>
    <property type="match status" value="1"/>
</dbReference>
<dbReference type="GO" id="GO:0071897">
    <property type="term" value="P:DNA biosynthetic process"/>
    <property type="evidence" value="ECO:0007669"/>
    <property type="project" value="UniProtKB-ARBA"/>
</dbReference>
<dbReference type="InterPro" id="IPR050951">
    <property type="entry name" value="Retrovirus_Pol_polyprotein"/>
</dbReference>
<name>A0A8J6H5W3_TENMO</name>
<dbReference type="PANTHER" id="PTHR37984:SF7">
    <property type="entry name" value="INTEGRASE CATALYTIC DOMAIN-CONTAINING PROTEIN"/>
    <property type="match status" value="1"/>
</dbReference>
<proteinExistence type="predicted"/>
<dbReference type="SUPFAM" id="SSF53098">
    <property type="entry name" value="Ribonuclease H-like"/>
    <property type="match status" value="1"/>
</dbReference>
<dbReference type="EMBL" id="JABDTM020028602">
    <property type="protein sequence ID" value="KAH0808680.1"/>
    <property type="molecule type" value="Genomic_DNA"/>
</dbReference>
<dbReference type="InterPro" id="IPR043502">
    <property type="entry name" value="DNA/RNA_pol_sf"/>
</dbReference>
<dbReference type="InterPro" id="IPR036397">
    <property type="entry name" value="RNaseH_sf"/>
</dbReference>
<comment type="caution">
    <text evidence="3">The sequence shown here is derived from an EMBL/GenBank/DDBJ whole genome shotgun (WGS) entry which is preliminary data.</text>
</comment>
<dbReference type="FunFam" id="3.30.420.10:FF:000063">
    <property type="entry name" value="Retrovirus-related Pol polyprotein from transposon 297-like Protein"/>
    <property type="match status" value="1"/>
</dbReference>
<dbReference type="AlphaFoldDB" id="A0A8J6H5W3"/>
<evidence type="ECO:0000313" key="4">
    <source>
        <dbReference type="Proteomes" id="UP000719412"/>
    </source>
</evidence>
<dbReference type="Gene3D" id="3.30.420.10">
    <property type="entry name" value="Ribonuclease H-like superfamily/Ribonuclease H"/>
    <property type="match status" value="1"/>
</dbReference>
<feature type="compositionally biased region" description="Basic and acidic residues" evidence="1">
    <location>
        <begin position="239"/>
        <end position="257"/>
    </location>
</feature>